<protein>
    <submittedName>
        <fullName evidence="1">Uncharacterized protein</fullName>
    </submittedName>
</protein>
<organism evidence="1 2">
    <name type="scientific">Musicola paradisiaca (strain Ech703)</name>
    <name type="common">Dickeya paradisiaca</name>
    <name type="synonym">Dickeya dadantii</name>
    <dbReference type="NCBI Taxonomy" id="579405"/>
    <lineage>
        <taxon>Bacteria</taxon>
        <taxon>Pseudomonadati</taxon>
        <taxon>Pseudomonadota</taxon>
        <taxon>Gammaproteobacteria</taxon>
        <taxon>Enterobacterales</taxon>
        <taxon>Pectobacteriaceae</taxon>
        <taxon>Musicola</taxon>
    </lineage>
</organism>
<evidence type="ECO:0000313" key="1">
    <source>
        <dbReference type="EMBL" id="ACS85967.1"/>
    </source>
</evidence>
<dbReference type="STRING" id="579405.Dd703_2180"/>
<dbReference type="EMBL" id="CP001654">
    <property type="protein sequence ID" value="ACS85967.1"/>
    <property type="molecule type" value="Genomic_DNA"/>
</dbReference>
<dbReference type="RefSeq" id="WP_015853876.1">
    <property type="nucleotide sequence ID" value="NC_012880.1"/>
</dbReference>
<evidence type="ECO:0000313" key="2">
    <source>
        <dbReference type="Proteomes" id="UP000002734"/>
    </source>
</evidence>
<accession>C6C7M5</accession>
<proteinExistence type="predicted"/>
<keyword evidence="2" id="KW-1185">Reference proteome</keyword>
<gene>
    <name evidence="1" type="ordered locus">Dd703_2180</name>
</gene>
<reference evidence="1" key="1">
    <citation type="submission" date="2009-06" db="EMBL/GenBank/DDBJ databases">
        <title>Complete sequence of Dickeya dadantii Ech703.</title>
        <authorList>
            <consortium name="US DOE Joint Genome Institute"/>
            <person name="Lucas S."/>
            <person name="Copeland A."/>
            <person name="Lapidus A."/>
            <person name="Glavina del Rio T."/>
            <person name="Dalin E."/>
            <person name="Tice H."/>
            <person name="Bruce D."/>
            <person name="Goodwin L."/>
            <person name="Pitluck S."/>
            <person name="Chertkov O."/>
            <person name="Brettin T."/>
            <person name="Detter J.C."/>
            <person name="Han C."/>
            <person name="Larimer F."/>
            <person name="Land M."/>
            <person name="Hauser L."/>
            <person name="Kyrpides N."/>
            <person name="Mikhailova N."/>
            <person name="Balakrishnan V."/>
            <person name="Glasner J."/>
            <person name="Perna N.T."/>
        </authorList>
    </citation>
    <scope>NUCLEOTIDE SEQUENCE [LARGE SCALE GENOMIC DNA]</scope>
    <source>
        <strain evidence="1">Ech703</strain>
    </source>
</reference>
<name>C6C7M5_MUSP7</name>
<dbReference type="AlphaFoldDB" id="C6C7M5"/>
<dbReference type="HOGENOM" id="CLU_2681817_0_0_6"/>
<sequence length="74" mass="8333">MDLMKDSRRNVRQRNVCGGFFASLPVGGWLTSDLSSALLSRLLMKCDRARANNFFSLNNCYLGDSLRKKAGRMT</sequence>
<dbReference type="KEGG" id="dda:Dd703_2180"/>
<dbReference type="Proteomes" id="UP000002734">
    <property type="component" value="Chromosome"/>
</dbReference>